<organism evidence="1 2">
    <name type="scientific">Bradyrhizobium xenonodulans</name>
    <dbReference type="NCBI Taxonomy" id="2736875"/>
    <lineage>
        <taxon>Bacteria</taxon>
        <taxon>Pseudomonadati</taxon>
        <taxon>Pseudomonadota</taxon>
        <taxon>Alphaproteobacteria</taxon>
        <taxon>Hyphomicrobiales</taxon>
        <taxon>Nitrobacteraceae</taxon>
        <taxon>Bradyrhizobium</taxon>
    </lineage>
</organism>
<evidence type="ECO:0000313" key="1">
    <source>
        <dbReference type="EMBL" id="WBL82296.1"/>
    </source>
</evidence>
<proteinExistence type="predicted"/>
<reference evidence="1" key="1">
    <citation type="submission" date="2021-12" db="EMBL/GenBank/DDBJ databases">
        <title>Bradyrhizobium xenonodulans sp. nov.</title>
        <authorList>
            <person name="Claassens R."/>
            <person name="Venter S.N."/>
            <person name="Beukes C.W."/>
            <person name="Stepkowski T."/>
            <person name="Steenkamp E.T."/>
        </authorList>
    </citation>
    <scope>NUCLEOTIDE SEQUENCE</scope>
    <source>
        <strain evidence="1">14AB</strain>
    </source>
</reference>
<dbReference type="EMBL" id="CP089391">
    <property type="protein sequence ID" value="WBL82296.1"/>
    <property type="molecule type" value="Genomic_DNA"/>
</dbReference>
<gene>
    <name evidence="1" type="ORF">I3J27_18360</name>
</gene>
<keyword evidence="2" id="KW-1185">Reference proteome</keyword>
<protein>
    <submittedName>
        <fullName evidence="1">Uncharacterized protein</fullName>
    </submittedName>
</protein>
<name>A0ABY7MV54_9BRAD</name>
<dbReference type="Proteomes" id="UP001179614">
    <property type="component" value="Chromosome"/>
</dbReference>
<dbReference type="RefSeq" id="WP_270172079.1">
    <property type="nucleotide sequence ID" value="NZ_CP089391.1"/>
</dbReference>
<evidence type="ECO:0000313" key="2">
    <source>
        <dbReference type="Proteomes" id="UP001179614"/>
    </source>
</evidence>
<accession>A0ABY7MV54</accession>
<sequence length="163" mass="17396">MTKEKRKPITANVRKAIEALVSGDVKTIAAAARKAGLSREHLSRELGKPHIAEVLRNRTLRNLSISAARAGAVKTELLDCDNAMVRDRASTFMLGLAGISPENKPLLAQERPRVPGFVIVVNHSNTSKVVADVGNQTIEHQPAPLPAADEAGLTIDVTPNAAE</sequence>